<dbReference type="Pfam" id="PF04014">
    <property type="entry name" value="MazE_antitoxin"/>
    <property type="match status" value="1"/>
</dbReference>
<dbReference type="AlphaFoldDB" id="A0A840X3Q9"/>
<evidence type="ECO:0000259" key="1">
    <source>
        <dbReference type="SMART" id="SM00966"/>
    </source>
</evidence>
<feature type="domain" description="SpoVT-AbrB" evidence="1">
    <location>
        <begin position="7"/>
        <end position="50"/>
    </location>
</feature>
<dbReference type="SUPFAM" id="SSF89447">
    <property type="entry name" value="AbrB/MazE/MraZ-like"/>
    <property type="match status" value="1"/>
</dbReference>
<evidence type="ECO:0000313" key="3">
    <source>
        <dbReference type="Proteomes" id="UP000552883"/>
    </source>
</evidence>
<name>A0A840X3Q9_9MICO</name>
<dbReference type="InterPro" id="IPR037914">
    <property type="entry name" value="SpoVT-AbrB_sf"/>
</dbReference>
<dbReference type="SMART" id="SM00966">
    <property type="entry name" value="SpoVT_AbrB"/>
    <property type="match status" value="1"/>
</dbReference>
<protein>
    <submittedName>
        <fullName evidence="2">AbrB family looped-hinge helix DNA binding protein</fullName>
    </submittedName>
</protein>
<accession>A0A840X3Q9</accession>
<dbReference type="RefSeq" id="WP_165878965.1">
    <property type="nucleotide sequence ID" value="NZ_BAAANZ010000001.1"/>
</dbReference>
<keyword evidence="3" id="KW-1185">Reference proteome</keyword>
<dbReference type="NCBIfam" id="TIGR01439">
    <property type="entry name" value="lp_hng_hel_AbrB"/>
    <property type="match status" value="1"/>
</dbReference>
<proteinExistence type="predicted"/>
<evidence type="ECO:0000313" key="2">
    <source>
        <dbReference type="EMBL" id="MBB5616891.1"/>
    </source>
</evidence>
<organism evidence="2 3">
    <name type="scientific">Microcella frigidaquae</name>
    <dbReference type="NCBI Taxonomy" id="424758"/>
    <lineage>
        <taxon>Bacteria</taxon>
        <taxon>Bacillati</taxon>
        <taxon>Actinomycetota</taxon>
        <taxon>Actinomycetes</taxon>
        <taxon>Micrococcales</taxon>
        <taxon>Microbacteriaceae</taxon>
        <taxon>Microcella</taxon>
    </lineage>
</organism>
<dbReference type="InterPro" id="IPR007159">
    <property type="entry name" value="SpoVT-AbrB_dom"/>
</dbReference>
<gene>
    <name evidence="2" type="ORF">BJ959_000387</name>
</gene>
<sequence>MSDTLAVQVGNKGRVVVPASIRARHGWEEGSVLVALDTELGVLLADRSAVERLVRSRLAGRDLLGELMADRRRDAGHDTTTAQP</sequence>
<dbReference type="EMBL" id="JACHBS010000001">
    <property type="protein sequence ID" value="MBB5616891.1"/>
    <property type="molecule type" value="Genomic_DNA"/>
</dbReference>
<reference evidence="2 3" key="1">
    <citation type="submission" date="2020-08" db="EMBL/GenBank/DDBJ databases">
        <title>Sequencing the genomes of 1000 actinobacteria strains.</title>
        <authorList>
            <person name="Klenk H.-P."/>
        </authorList>
    </citation>
    <scope>NUCLEOTIDE SEQUENCE [LARGE SCALE GENOMIC DNA]</scope>
    <source>
        <strain evidence="2 3">DSM 23889</strain>
    </source>
</reference>
<dbReference type="GO" id="GO:0003677">
    <property type="term" value="F:DNA binding"/>
    <property type="evidence" value="ECO:0007669"/>
    <property type="project" value="InterPro"/>
</dbReference>
<dbReference type="Proteomes" id="UP000552883">
    <property type="component" value="Unassembled WGS sequence"/>
</dbReference>
<comment type="caution">
    <text evidence="2">The sequence shown here is derived from an EMBL/GenBank/DDBJ whole genome shotgun (WGS) entry which is preliminary data.</text>
</comment>